<dbReference type="Proteomes" id="UP001445335">
    <property type="component" value="Unassembled WGS sequence"/>
</dbReference>
<name>A0AAW1S517_9CHLO</name>
<feature type="transmembrane region" description="Helical" evidence="1">
    <location>
        <begin position="289"/>
        <end position="309"/>
    </location>
</feature>
<comment type="caution">
    <text evidence="2">The sequence shown here is derived from an EMBL/GenBank/DDBJ whole genome shotgun (WGS) entry which is preliminary data.</text>
</comment>
<evidence type="ECO:0000313" key="3">
    <source>
        <dbReference type="Proteomes" id="UP001445335"/>
    </source>
</evidence>
<keyword evidence="1" id="KW-0812">Transmembrane</keyword>
<accession>A0AAW1S517</accession>
<dbReference type="PANTHER" id="PTHR37735:SF1">
    <property type="entry name" value="OS08G0567000 PROTEIN"/>
    <property type="match status" value="1"/>
</dbReference>
<evidence type="ECO:0000256" key="1">
    <source>
        <dbReference type="SAM" id="Phobius"/>
    </source>
</evidence>
<organism evidence="2 3">
    <name type="scientific">Elliptochloris bilobata</name>
    <dbReference type="NCBI Taxonomy" id="381761"/>
    <lineage>
        <taxon>Eukaryota</taxon>
        <taxon>Viridiplantae</taxon>
        <taxon>Chlorophyta</taxon>
        <taxon>core chlorophytes</taxon>
        <taxon>Trebouxiophyceae</taxon>
        <taxon>Trebouxiophyceae incertae sedis</taxon>
        <taxon>Elliptochloris clade</taxon>
        <taxon>Elliptochloris</taxon>
    </lineage>
</organism>
<dbReference type="EMBL" id="JALJOU010000011">
    <property type="protein sequence ID" value="KAK9841032.1"/>
    <property type="molecule type" value="Genomic_DNA"/>
</dbReference>
<dbReference type="GO" id="GO:0012505">
    <property type="term" value="C:endomembrane system"/>
    <property type="evidence" value="ECO:0007669"/>
    <property type="project" value="TreeGrafter"/>
</dbReference>
<proteinExistence type="predicted"/>
<keyword evidence="1" id="KW-1133">Transmembrane helix</keyword>
<evidence type="ECO:0000313" key="2">
    <source>
        <dbReference type="EMBL" id="KAK9841032.1"/>
    </source>
</evidence>
<dbReference type="PANTHER" id="PTHR37735">
    <property type="entry name" value="OS08G0567000 PROTEIN"/>
    <property type="match status" value="1"/>
</dbReference>
<reference evidence="2 3" key="1">
    <citation type="journal article" date="2024" name="Nat. Commun.">
        <title>Phylogenomics reveals the evolutionary origins of lichenization in chlorophyte algae.</title>
        <authorList>
            <person name="Puginier C."/>
            <person name="Libourel C."/>
            <person name="Otte J."/>
            <person name="Skaloud P."/>
            <person name="Haon M."/>
            <person name="Grisel S."/>
            <person name="Petersen M."/>
            <person name="Berrin J.G."/>
            <person name="Delaux P.M."/>
            <person name="Dal Grande F."/>
            <person name="Keller J."/>
        </authorList>
    </citation>
    <scope>NUCLEOTIDE SEQUENCE [LARGE SCALE GENOMIC DNA]</scope>
    <source>
        <strain evidence="2 3">SAG 245.80</strain>
    </source>
</reference>
<keyword evidence="3" id="KW-1185">Reference proteome</keyword>
<protein>
    <submittedName>
        <fullName evidence="2">Uncharacterized protein</fullName>
    </submittedName>
</protein>
<keyword evidence="1" id="KW-0472">Membrane</keyword>
<gene>
    <name evidence="2" type="ORF">WJX81_006614</name>
</gene>
<sequence>MSPAAAQEVEAALKPDLFARPQALLSINFAGVDPDDAALLAELAGGKPIRSASFAGAASPRASPSAAQLVRAVGAVGANGGAESAALEHFPLDHTALPTCGEACMEELLKEALAAQGASYAPGAGPLSGTVTLGVGDASVALDIKGLAERLWAVELAALHRSAADAAAEERRRNAQEPGRVPTPALLQATLVSPQALRASLGAADPRADAAVAMLAKAAAAAHAAVSEASGGRAAMHAALLGDVPVTGTGLKPLLQWQDAHRRRLQGTGTGASTPEEQAASVNWATSSAAWATAIILVFFALVSCYTLANMRFKLDSLLYSRQKAE</sequence>
<dbReference type="AlphaFoldDB" id="A0AAW1S517"/>